<evidence type="ECO:0000313" key="3">
    <source>
        <dbReference type="Proteomes" id="UP001231189"/>
    </source>
</evidence>
<dbReference type="Proteomes" id="UP001231189">
    <property type="component" value="Unassembled WGS sequence"/>
</dbReference>
<sequence length="222" mass="24209">MTSAELHAHFTHLLGEHAHGVDARLGDVDSKLTNALEKIDCLEEAFNSKLDTKFQEILTRLPQPRNNVRHTRRIPREDLPAGTAAAAPSTPETTTDKGYDDYGGDDELVDENVLDGEEVGIKTLAGTESANVDPDKMTNAEMHAHFLHLLSGHATDVDGRLGDVDAKLTDALDKIDGLEAAFNTKLDAKFQELLTRLPPPRQRATPRTPRSSCGRSGGHRSC</sequence>
<feature type="compositionally biased region" description="Low complexity" evidence="1">
    <location>
        <begin position="80"/>
        <end position="93"/>
    </location>
</feature>
<organism evidence="2 3">
    <name type="scientific">Lolium multiflorum</name>
    <name type="common">Italian ryegrass</name>
    <name type="synonym">Lolium perenne subsp. multiflorum</name>
    <dbReference type="NCBI Taxonomy" id="4521"/>
    <lineage>
        <taxon>Eukaryota</taxon>
        <taxon>Viridiplantae</taxon>
        <taxon>Streptophyta</taxon>
        <taxon>Embryophyta</taxon>
        <taxon>Tracheophyta</taxon>
        <taxon>Spermatophyta</taxon>
        <taxon>Magnoliopsida</taxon>
        <taxon>Liliopsida</taxon>
        <taxon>Poales</taxon>
        <taxon>Poaceae</taxon>
        <taxon>BOP clade</taxon>
        <taxon>Pooideae</taxon>
        <taxon>Poodae</taxon>
        <taxon>Poeae</taxon>
        <taxon>Poeae Chloroplast Group 2 (Poeae type)</taxon>
        <taxon>Loliodinae</taxon>
        <taxon>Loliinae</taxon>
        <taxon>Lolium</taxon>
    </lineage>
</organism>
<comment type="caution">
    <text evidence="2">The sequence shown here is derived from an EMBL/GenBank/DDBJ whole genome shotgun (WGS) entry which is preliminary data.</text>
</comment>
<evidence type="ECO:0000256" key="1">
    <source>
        <dbReference type="SAM" id="MobiDB-lite"/>
    </source>
</evidence>
<accession>A0AAD8VMU0</accession>
<name>A0AAD8VMU0_LOLMU</name>
<keyword evidence="3" id="KW-1185">Reference proteome</keyword>
<evidence type="ECO:0000313" key="2">
    <source>
        <dbReference type="EMBL" id="KAK1611076.1"/>
    </source>
</evidence>
<gene>
    <name evidence="2" type="ORF">QYE76_034749</name>
</gene>
<reference evidence="2" key="1">
    <citation type="submission" date="2023-07" db="EMBL/GenBank/DDBJ databases">
        <title>A chromosome-level genome assembly of Lolium multiflorum.</title>
        <authorList>
            <person name="Chen Y."/>
            <person name="Copetti D."/>
            <person name="Kolliker R."/>
            <person name="Studer B."/>
        </authorList>
    </citation>
    <scope>NUCLEOTIDE SEQUENCE</scope>
    <source>
        <strain evidence="2">02402/16</strain>
        <tissue evidence="2">Leaf</tissue>
    </source>
</reference>
<dbReference type="AlphaFoldDB" id="A0AAD8VMU0"/>
<feature type="compositionally biased region" description="Low complexity" evidence="1">
    <location>
        <begin position="202"/>
        <end position="216"/>
    </location>
</feature>
<dbReference type="EMBL" id="JAUUTY010000007">
    <property type="protein sequence ID" value="KAK1611076.1"/>
    <property type="molecule type" value="Genomic_DNA"/>
</dbReference>
<feature type="region of interest" description="Disordered" evidence="1">
    <location>
        <begin position="64"/>
        <end position="102"/>
    </location>
</feature>
<feature type="region of interest" description="Disordered" evidence="1">
    <location>
        <begin position="195"/>
        <end position="222"/>
    </location>
</feature>
<proteinExistence type="predicted"/>
<protein>
    <submittedName>
        <fullName evidence="2">Uncharacterized protein</fullName>
    </submittedName>
</protein>